<keyword evidence="2" id="KW-1185">Reference proteome</keyword>
<evidence type="ECO:0000313" key="1">
    <source>
        <dbReference type="EMBL" id="MBW0549204.1"/>
    </source>
</evidence>
<sequence>MHVDDGVIFSNDQEAVNKLWIQLTEDLKVKWEDKLTRIVGINVKQEDNKLVLSQTDFARQIIQHFKHKSNSPLLRTLSDLPETKLQTSQGILIEQKWYQSIIGSLNYLALRTRPDLSYAVGYLARYSGSPQQEHWGALKYLLDYLKHTEEKQLIFQLDKINETLDLWSDADWGGEFQ</sequence>
<reference evidence="1" key="1">
    <citation type="submission" date="2021-03" db="EMBL/GenBank/DDBJ databases">
        <title>Draft genome sequence of rust myrtle Austropuccinia psidii MF-1, a brazilian biotype.</title>
        <authorList>
            <person name="Quecine M.C."/>
            <person name="Pachon D.M.R."/>
            <person name="Bonatelli M.L."/>
            <person name="Correr F.H."/>
            <person name="Franceschini L.M."/>
            <person name="Leite T.F."/>
            <person name="Margarido G.R.A."/>
            <person name="Almeida C.A."/>
            <person name="Ferrarezi J.A."/>
            <person name="Labate C.A."/>
        </authorList>
    </citation>
    <scope>NUCLEOTIDE SEQUENCE</scope>
    <source>
        <strain evidence="1">MF-1</strain>
    </source>
</reference>
<dbReference type="EMBL" id="AVOT02054493">
    <property type="protein sequence ID" value="MBW0549204.1"/>
    <property type="molecule type" value="Genomic_DNA"/>
</dbReference>
<organism evidence="1 2">
    <name type="scientific">Austropuccinia psidii MF-1</name>
    <dbReference type="NCBI Taxonomy" id="1389203"/>
    <lineage>
        <taxon>Eukaryota</taxon>
        <taxon>Fungi</taxon>
        <taxon>Dikarya</taxon>
        <taxon>Basidiomycota</taxon>
        <taxon>Pucciniomycotina</taxon>
        <taxon>Pucciniomycetes</taxon>
        <taxon>Pucciniales</taxon>
        <taxon>Sphaerophragmiaceae</taxon>
        <taxon>Austropuccinia</taxon>
    </lineage>
</organism>
<dbReference type="OrthoDB" id="3344688at2759"/>
<protein>
    <recommendedName>
        <fullName evidence="3">Reverse transcriptase Ty1/copia-type domain-containing protein</fullName>
    </recommendedName>
</protein>
<gene>
    <name evidence="1" type="ORF">O181_088919</name>
</gene>
<evidence type="ECO:0008006" key="3">
    <source>
        <dbReference type="Google" id="ProtNLM"/>
    </source>
</evidence>
<dbReference type="PANTHER" id="PTHR11439">
    <property type="entry name" value="GAG-POL-RELATED RETROTRANSPOSON"/>
    <property type="match status" value="1"/>
</dbReference>
<dbReference type="Proteomes" id="UP000765509">
    <property type="component" value="Unassembled WGS sequence"/>
</dbReference>
<accession>A0A9Q3ISM8</accession>
<proteinExistence type="predicted"/>
<evidence type="ECO:0000313" key="2">
    <source>
        <dbReference type="Proteomes" id="UP000765509"/>
    </source>
</evidence>
<dbReference type="PANTHER" id="PTHR11439:SF463">
    <property type="entry name" value="REVERSE TRANSCRIPTASE TY1_COPIA-TYPE DOMAIN-CONTAINING PROTEIN"/>
    <property type="match status" value="1"/>
</dbReference>
<dbReference type="AlphaFoldDB" id="A0A9Q3ISM8"/>
<comment type="caution">
    <text evidence="1">The sequence shown here is derived from an EMBL/GenBank/DDBJ whole genome shotgun (WGS) entry which is preliminary data.</text>
</comment>
<name>A0A9Q3ISM8_9BASI</name>